<feature type="transmembrane region" description="Helical" evidence="1">
    <location>
        <begin position="82"/>
        <end position="101"/>
    </location>
</feature>
<feature type="transmembrane region" description="Helical" evidence="1">
    <location>
        <begin position="415"/>
        <end position="442"/>
    </location>
</feature>
<dbReference type="AlphaFoldDB" id="A0A1Z4LJ83"/>
<feature type="transmembrane region" description="Helical" evidence="1">
    <location>
        <begin position="242"/>
        <end position="263"/>
    </location>
</feature>
<dbReference type="EMBL" id="AP018227">
    <property type="protein sequence ID" value="BAY81239.1"/>
    <property type="molecule type" value="Genomic_DNA"/>
</dbReference>
<sequence length="462" mass="52275">MSQRLRLNLATENTSGDSNLFSGIWIRWNNLTLAEKVVCTNIILIPLWWMWGWRFYFIFLVGGIVIYEWYNNKELRISRPSIAAFSIITYGLYVLTVRYFYGEIEGLRLNFNTVIAPLNNIVFFGLSLWYVQDRKIRIRISAVCWSVTVLIVTMLATWAIIYFGLNQADYVTPLSIYGVLTGKSGGFTPGDGNSNFLMPYFPQDESIAGMVRYLYFFPGPEALALAMGFVCLLSLDIKNRFWSIFLLLSAVFLLLTSGTRSVWVSLPIVLGLRYLFVAGKVFSPAFVCGLLAVISLSTFSIPAISNTVIDSLMDTADKTANARADSTKVRSEIYRLTIKDLENASNSKFIFGHVVNGRGILPGYKPAEVGTHSFILGTLLYRGGLLGTIFFLTFWVSILWGLFRTRDDRPSCLFVFVLFSLTFVTMEIEMPVLPITLLCLMLRTNKQKYSSQQQFKSFSKAL</sequence>
<feature type="transmembrane region" description="Helical" evidence="1">
    <location>
        <begin position="113"/>
        <end position="131"/>
    </location>
</feature>
<reference evidence="2 3" key="1">
    <citation type="submission" date="2017-06" db="EMBL/GenBank/DDBJ databases">
        <title>Genome sequencing of cyanobaciteial culture collection at National Institute for Environmental Studies (NIES).</title>
        <authorList>
            <person name="Hirose Y."/>
            <person name="Shimura Y."/>
            <person name="Fujisawa T."/>
            <person name="Nakamura Y."/>
            <person name="Kawachi M."/>
        </authorList>
    </citation>
    <scope>NUCLEOTIDE SEQUENCE [LARGE SCALE GENOMIC DNA]</scope>
    <source>
        <strain evidence="2 3">NIES-267</strain>
    </source>
</reference>
<evidence type="ECO:0000313" key="3">
    <source>
        <dbReference type="Proteomes" id="UP000218418"/>
    </source>
</evidence>
<feature type="transmembrane region" description="Helical" evidence="1">
    <location>
        <begin position="53"/>
        <end position="70"/>
    </location>
</feature>
<protein>
    <submittedName>
        <fullName evidence="2">O-antigen polymerase</fullName>
    </submittedName>
</protein>
<name>A0A1Z4LJ83_9CYAN</name>
<feature type="transmembrane region" description="Helical" evidence="1">
    <location>
        <begin position="213"/>
        <end position="235"/>
    </location>
</feature>
<keyword evidence="1" id="KW-0812">Transmembrane</keyword>
<gene>
    <name evidence="2" type="ORF">NIES267_07140</name>
</gene>
<evidence type="ECO:0000313" key="2">
    <source>
        <dbReference type="EMBL" id="BAY81239.1"/>
    </source>
</evidence>
<feature type="transmembrane region" description="Helical" evidence="1">
    <location>
        <begin position="379"/>
        <end position="403"/>
    </location>
</feature>
<accession>A0A1Z4LJ83</accession>
<proteinExistence type="predicted"/>
<keyword evidence="1" id="KW-1133">Transmembrane helix</keyword>
<keyword evidence="1" id="KW-0472">Membrane</keyword>
<dbReference type="OrthoDB" id="511646at2"/>
<feature type="transmembrane region" description="Helical" evidence="1">
    <location>
        <begin position="283"/>
        <end position="304"/>
    </location>
</feature>
<organism evidence="2 3">
    <name type="scientific">Calothrix parasitica NIES-267</name>
    <dbReference type="NCBI Taxonomy" id="1973488"/>
    <lineage>
        <taxon>Bacteria</taxon>
        <taxon>Bacillati</taxon>
        <taxon>Cyanobacteriota</taxon>
        <taxon>Cyanophyceae</taxon>
        <taxon>Nostocales</taxon>
        <taxon>Calotrichaceae</taxon>
        <taxon>Calothrix</taxon>
    </lineage>
</organism>
<evidence type="ECO:0000256" key="1">
    <source>
        <dbReference type="SAM" id="Phobius"/>
    </source>
</evidence>
<feature type="transmembrane region" description="Helical" evidence="1">
    <location>
        <begin position="143"/>
        <end position="165"/>
    </location>
</feature>
<keyword evidence="3" id="KW-1185">Reference proteome</keyword>
<dbReference type="Proteomes" id="UP000218418">
    <property type="component" value="Chromosome"/>
</dbReference>